<sequence length="402" mass="41512">MTVTVVGVDGGPLVPDAQKALADARLVIGRRRLLELHAPEGARRIELGPLGPALSALGSLTDEDGPAVVLDHGDPGYFGILREIRARNIRAQVVPALSTVQRLLARIGRSSDDVTVVNAQGRELRKALNVCRARPAVAVFTEGVAGPAEIGAGLLGWRRTLIVAEDLGGPDENVTSISPAKAAKRRWKDPNLVLCLTDPGLVPEPGWYLGGEPVPAVGGWALPEEAFAHRDGMVASAEVRALALARLAPRPGMLVWDVGAGSGALGVECGRLGAAVIAVERNPVHTMRIVANAVNHGVDVRMVEGEAPAVLSGLPTPDAVYVGGGGPKVVEACAAVGAERVVVGLNALDEVASCRNALRGGGYQVDGCQLSVARLGTLSNGSSTLTAVNPTTLLFGRREDAG</sequence>
<keyword evidence="4 7" id="KW-0808">Transferase</keyword>
<keyword evidence="3 7" id="KW-0489">Methyltransferase</keyword>
<dbReference type="PANTHER" id="PTHR43182:SF1">
    <property type="entry name" value="COBALT-PRECORRIN-7 C(5)-METHYLTRANSFERASE"/>
    <property type="match status" value="1"/>
</dbReference>
<dbReference type="SUPFAM" id="SSF53335">
    <property type="entry name" value="S-adenosyl-L-methionine-dependent methyltransferases"/>
    <property type="match status" value="1"/>
</dbReference>
<reference evidence="7 8" key="1">
    <citation type="submission" date="2020-08" db="EMBL/GenBank/DDBJ databases">
        <title>Sequencing the genomes of 1000 actinobacteria strains.</title>
        <authorList>
            <person name="Klenk H.-P."/>
        </authorList>
    </citation>
    <scope>NUCLEOTIDE SEQUENCE [LARGE SCALE GENOMIC DNA]</scope>
    <source>
        <strain evidence="7 8">DSM 44230</strain>
    </source>
</reference>
<name>A0A7W7FYR3_9PSEU</name>
<comment type="caution">
    <text evidence="7">The sequence shown here is derived from an EMBL/GenBank/DDBJ whole genome shotgun (WGS) entry which is preliminary data.</text>
</comment>
<accession>A0A7W7FYR3</accession>
<dbReference type="EC" id="2.1.1.132" evidence="7"/>
<keyword evidence="2" id="KW-0169">Cobalamin biosynthesis</keyword>
<dbReference type="Gene3D" id="3.30.950.10">
    <property type="entry name" value="Methyltransferase, Cobalt-precorrin-4 Transmethylase, Domain 2"/>
    <property type="match status" value="1"/>
</dbReference>
<dbReference type="CDD" id="cd02440">
    <property type="entry name" value="AdoMet_MTases"/>
    <property type="match status" value="1"/>
</dbReference>
<keyword evidence="5" id="KW-0949">S-adenosyl-L-methionine</keyword>
<keyword evidence="8" id="KW-1185">Reference proteome</keyword>
<dbReference type="InterPro" id="IPR012818">
    <property type="entry name" value="CbiE"/>
</dbReference>
<dbReference type="AlphaFoldDB" id="A0A7W7FYR3"/>
<dbReference type="SUPFAM" id="SSF53790">
    <property type="entry name" value="Tetrapyrrole methylase"/>
    <property type="match status" value="1"/>
</dbReference>
<evidence type="ECO:0000256" key="5">
    <source>
        <dbReference type="ARBA" id="ARBA00022691"/>
    </source>
</evidence>
<dbReference type="UniPathway" id="UPA00148"/>
<evidence type="ECO:0000256" key="4">
    <source>
        <dbReference type="ARBA" id="ARBA00022679"/>
    </source>
</evidence>
<dbReference type="NCBIfam" id="TIGR02467">
    <property type="entry name" value="CbiE"/>
    <property type="match status" value="1"/>
</dbReference>
<dbReference type="InterPro" id="IPR014777">
    <property type="entry name" value="4pyrrole_Mease_sub1"/>
</dbReference>
<dbReference type="InterPro" id="IPR050714">
    <property type="entry name" value="Cobalamin_biosynth_MTase"/>
</dbReference>
<protein>
    <submittedName>
        <fullName evidence="7">Precorrin-6Y C5,15-methyltransferase (Decarboxylating)</fullName>
        <ecNumber evidence="7">2.1.1.132</ecNumber>
    </submittedName>
</protein>
<dbReference type="InterPro" id="IPR029063">
    <property type="entry name" value="SAM-dependent_MTases_sf"/>
</dbReference>
<evidence type="ECO:0000256" key="1">
    <source>
        <dbReference type="ARBA" id="ARBA00004953"/>
    </source>
</evidence>
<proteinExistence type="predicted"/>
<dbReference type="Proteomes" id="UP000533598">
    <property type="component" value="Unassembled WGS sequence"/>
</dbReference>
<dbReference type="GO" id="GO:0046025">
    <property type="term" value="F:precorrin-6Y C5,15-methyltransferase (decarboxylating) activity"/>
    <property type="evidence" value="ECO:0007669"/>
    <property type="project" value="UniProtKB-EC"/>
</dbReference>
<dbReference type="EMBL" id="JACHMH010000001">
    <property type="protein sequence ID" value="MBB4681938.1"/>
    <property type="molecule type" value="Genomic_DNA"/>
</dbReference>
<dbReference type="CDD" id="cd11644">
    <property type="entry name" value="Precorrin-6Y-MT"/>
    <property type="match status" value="1"/>
</dbReference>
<dbReference type="Pfam" id="PF00590">
    <property type="entry name" value="TP_methylase"/>
    <property type="match status" value="1"/>
</dbReference>
<evidence type="ECO:0000313" key="7">
    <source>
        <dbReference type="EMBL" id="MBB4681938.1"/>
    </source>
</evidence>
<dbReference type="GO" id="GO:0009236">
    <property type="term" value="P:cobalamin biosynthetic process"/>
    <property type="evidence" value="ECO:0007669"/>
    <property type="project" value="UniProtKB-UniPathway"/>
</dbReference>
<dbReference type="PANTHER" id="PTHR43182">
    <property type="entry name" value="COBALT-PRECORRIN-6B C(15)-METHYLTRANSFERASE (DECARBOXYLATING)"/>
    <property type="match status" value="1"/>
</dbReference>
<dbReference type="GO" id="GO:0008276">
    <property type="term" value="F:protein methyltransferase activity"/>
    <property type="evidence" value="ECO:0007669"/>
    <property type="project" value="InterPro"/>
</dbReference>
<gene>
    <name evidence="7" type="ORF">HNR67_008056</name>
</gene>
<dbReference type="InterPro" id="IPR035996">
    <property type="entry name" value="4pyrrol_Methylase_sf"/>
</dbReference>
<evidence type="ECO:0000259" key="6">
    <source>
        <dbReference type="Pfam" id="PF00590"/>
    </source>
</evidence>
<dbReference type="RefSeq" id="WP_185008875.1">
    <property type="nucleotide sequence ID" value="NZ_BAAAUI010000034.1"/>
</dbReference>
<dbReference type="GO" id="GO:0032259">
    <property type="term" value="P:methylation"/>
    <property type="evidence" value="ECO:0007669"/>
    <property type="project" value="UniProtKB-KW"/>
</dbReference>
<dbReference type="InterPro" id="IPR014776">
    <property type="entry name" value="4pyrrole_Mease_sub2"/>
</dbReference>
<evidence type="ECO:0000256" key="3">
    <source>
        <dbReference type="ARBA" id="ARBA00022603"/>
    </source>
</evidence>
<dbReference type="Gene3D" id="3.40.1010.10">
    <property type="entry name" value="Cobalt-precorrin-4 Transmethylase, Domain 1"/>
    <property type="match status" value="1"/>
</dbReference>
<comment type="pathway">
    <text evidence="1">Cofactor biosynthesis; adenosylcobalamin biosynthesis.</text>
</comment>
<feature type="domain" description="Tetrapyrrole methylase" evidence="6">
    <location>
        <begin position="16"/>
        <end position="175"/>
    </location>
</feature>
<evidence type="ECO:0000256" key="2">
    <source>
        <dbReference type="ARBA" id="ARBA00022573"/>
    </source>
</evidence>
<dbReference type="InterPro" id="IPR000878">
    <property type="entry name" value="4pyrrol_Mease"/>
</dbReference>
<evidence type="ECO:0000313" key="8">
    <source>
        <dbReference type="Proteomes" id="UP000533598"/>
    </source>
</evidence>
<organism evidence="7 8">
    <name type="scientific">Crossiella cryophila</name>
    <dbReference type="NCBI Taxonomy" id="43355"/>
    <lineage>
        <taxon>Bacteria</taxon>
        <taxon>Bacillati</taxon>
        <taxon>Actinomycetota</taxon>
        <taxon>Actinomycetes</taxon>
        <taxon>Pseudonocardiales</taxon>
        <taxon>Pseudonocardiaceae</taxon>
        <taxon>Crossiella</taxon>
    </lineage>
</organism>
<dbReference type="Gene3D" id="3.40.50.150">
    <property type="entry name" value="Vaccinia Virus protein VP39"/>
    <property type="match status" value="1"/>
</dbReference>